<keyword evidence="2" id="KW-0472">Membrane</keyword>
<accession>A0ABP1D1R6</accession>
<feature type="transmembrane region" description="Helical" evidence="2">
    <location>
        <begin position="93"/>
        <end position="114"/>
    </location>
</feature>
<gene>
    <name evidence="3" type="ORF">GFSPODELE1_LOCUS3386</name>
</gene>
<sequence length="322" mass="36233">MTRHVPRMIVLGSSFIGAFVNTALAIRLLALWRSLRWESESEWEGSADAWRVDPVKLVWGLLSAYFALAAAASAVGFFGIARRIPSFVRLFRDFSIADFAFTTVSTIAVGYSAFTSPYVRSGVCEELSRQPDLLRDIAETGLSLENCEFWFERAIVVVLGISVVLIAIRLHFVIALAKYYNQVRRDRIPKLYTSLRPIKADSLQRIYLLPTPTSPSSSLPSNFNTPHQHNRSRSEVLIYAPVPLGDLSEQDARELNATEAWISTPSTPNSPHSRTHRHTHSHPHPHAHSHTHPHRSHKSTFGRYRDDELSPLSDEKLIDTSA</sequence>
<keyword evidence="2" id="KW-1133">Transmembrane helix</keyword>
<name>A0ABP1D1R6_9APHY</name>
<feature type="compositionally biased region" description="Low complexity" evidence="1">
    <location>
        <begin position="213"/>
        <end position="226"/>
    </location>
</feature>
<reference evidence="4" key="1">
    <citation type="submission" date="2024-04" db="EMBL/GenBank/DDBJ databases">
        <authorList>
            <person name="Shaw F."/>
            <person name="Minotto A."/>
        </authorList>
    </citation>
    <scope>NUCLEOTIDE SEQUENCE [LARGE SCALE GENOMIC DNA]</scope>
</reference>
<evidence type="ECO:0000313" key="3">
    <source>
        <dbReference type="EMBL" id="CAL1701002.1"/>
    </source>
</evidence>
<proteinExistence type="predicted"/>
<keyword evidence="4" id="KW-1185">Reference proteome</keyword>
<feature type="region of interest" description="Disordered" evidence="1">
    <location>
        <begin position="261"/>
        <end position="322"/>
    </location>
</feature>
<evidence type="ECO:0000256" key="1">
    <source>
        <dbReference type="SAM" id="MobiDB-lite"/>
    </source>
</evidence>
<organism evidence="3 4">
    <name type="scientific">Somion occarium</name>
    <dbReference type="NCBI Taxonomy" id="3059160"/>
    <lineage>
        <taxon>Eukaryota</taxon>
        <taxon>Fungi</taxon>
        <taxon>Dikarya</taxon>
        <taxon>Basidiomycota</taxon>
        <taxon>Agaricomycotina</taxon>
        <taxon>Agaricomycetes</taxon>
        <taxon>Polyporales</taxon>
        <taxon>Cerrenaceae</taxon>
        <taxon>Somion</taxon>
    </lineage>
</organism>
<feature type="compositionally biased region" description="Basic and acidic residues" evidence="1">
    <location>
        <begin position="303"/>
        <end position="322"/>
    </location>
</feature>
<protein>
    <submittedName>
        <fullName evidence="3">Uncharacterized protein</fullName>
    </submittedName>
</protein>
<dbReference type="EMBL" id="OZ037945">
    <property type="protein sequence ID" value="CAL1701002.1"/>
    <property type="molecule type" value="Genomic_DNA"/>
</dbReference>
<keyword evidence="2" id="KW-0812">Transmembrane</keyword>
<feature type="transmembrane region" description="Helical" evidence="2">
    <location>
        <begin position="154"/>
        <end position="177"/>
    </location>
</feature>
<evidence type="ECO:0000256" key="2">
    <source>
        <dbReference type="SAM" id="Phobius"/>
    </source>
</evidence>
<evidence type="ECO:0000313" key="4">
    <source>
        <dbReference type="Proteomes" id="UP001497453"/>
    </source>
</evidence>
<feature type="compositionally biased region" description="Basic residues" evidence="1">
    <location>
        <begin position="273"/>
        <end position="300"/>
    </location>
</feature>
<feature type="region of interest" description="Disordered" evidence="1">
    <location>
        <begin position="213"/>
        <end position="235"/>
    </location>
</feature>
<feature type="transmembrane region" description="Helical" evidence="2">
    <location>
        <begin position="57"/>
        <end position="81"/>
    </location>
</feature>
<dbReference type="Proteomes" id="UP001497453">
    <property type="component" value="Chromosome 2"/>
</dbReference>